<evidence type="ECO:0000313" key="4">
    <source>
        <dbReference type="Proteomes" id="UP000679129"/>
    </source>
</evidence>
<feature type="domain" description="Phage tail lysozyme" evidence="2">
    <location>
        <begin position="59"/>
        <end position="231"/>
    </location>
</feature>
<protein>
    <recommendedName>
        <fullName evidence="2">Phage tail lysozyme domain-containing protein</fullName>
    </recommendedName>
</protein>
<dbReference type="Proteomes" id="UP000679129">
    <property type="component" value="Chromosome"/>
</dbReference>
<keyword evidence="4" id="KW-1185">Reference proteome</keyword>
<dbReference type="KEGG" id="mnd:KOY48_00030"/>
<organism evidence="3 4">
    <name type="scientific">Candidatus Minimicrobia naudis</name>
    <dbReference type="NCBI Taxonomy" id="2841263"/>
    <lineage>
        <taxon>Bacteria</taxon>
        <taxon>Candidatus Saccharimonadota</taxon>
        <taxon>Candidatus Saccharimonadota incertae sedis</taxon>
        <taxon>Candidatus Minimicrobia</taxon>
    </lineage>
</organism>
<evidence type="ECO:0000313" key="3">
    <source>
        <dbReference type="EMBL" id="QWQ32732.1"/>
    </source>
</evidence>
<sequence length="267" mass="28975">MKSCSSLFAFAISFAITIQPVSLAAGYPDSYVTNDILWYKENDSTTCSGSSSNGVSGSDNQEKIWGYLRNAGLSAEQTAGVMANIQAESGFSPTRHEVGQGWGSGGWGLAQWTFGRRTLIANKIPSELKKYYSQEYGGAPNDKGMVDSIPVEDNDKLLIFELEYLVQEGTERPVTACGFGTASNSWGFFKTLETVDDATVFWHDDFEKSAMTKDEVKNIRGTAAQKIYERFNGTGGSGGGCSSSSGGGDFIGYVKRYAWPENKGSYR</sequence>
<reference evidence="3" key="1">
    <citation type="submission" date="2021-06" db="EMBL/GenBank/DDBJ databases">
        <title>An adapted protocol for Saccharibacteria cultivation: two new species join this phylum of Candidate Phyla Radiations.</title>
        <authorList>
            <person name="Ibrahim A."/>
            <person name="Maatouk M."/>
            <person name="Zgheib R."/>
            <person name="Haddad G."/>
            <person name="Bou Khalil J."/>
            <person name="Raoult D."/>
            <person name="Bittar F."/>
        </authorList>
    </citation>
    <scope>NUCLEOTIDE SEQUENCE</scope>
    <source>
        <strain evidence="3">IHU1</strain>
    </source>
</reference>
<proteinExistence type="predicted"/>
<name>A0A8F1MDD2_9BACT</name>
<accession>A0A8F1MDD2</accession>
<dbReference type="AlphaFoldDB" id="A0A8F1MDD2"/>
<evidence type="ECO:0000259" key="2">
    <source>
        <dbReference type="Pfam" id="PF18013"/>
    </source>
</evidence>
<dbReference type="Pfam" id="PF18013">
    <property type="entry name" value="Phage_lysozyme2"/>
    <property type="match status" value="1"/>
</dbReference>
<dbReference type="Gene3D" id="1.10.530.10">
    <property type="match status" value="1"/>
</dbReference>
<dbReference type="EMBL" id="CP076460">
    <property type="protein sequence ID" value="QWQ32732.1"/>
    <property type="molecule type" value="Genomic_DNA"/>
</dbReference>
<evidence type="ECO:0000256" key="1">
    <source>
        <dbReference type="SAM" id="SignalP"/>
    </source>
</evidence>
<feature type="chain" id="PRO_5034102634" description="Phage tail lysozyme domain-containing protein" evidence="1">
    <location>
        <begin position="25"/>
        <end position="267"/>
    </location>
</feature>
<gene>
    <name evidence="3" type="ORF">KOY48_00030</name>
</gene>
<feature type="signal peptide" evidence="1">
    <location>
        <begin position="1"/>
        <end position="24"/>
    </location>
</feature>
<keyword evidence="1" id="KW-0732">Signal</keyword>
<dbReference type="InterPro" id="IPR041219">
    <property type="entry name" value="Phage_lysozyme2"/>
</dbReference>